<proteinExistence type="predicted"/>
<accession>A0A5C1YJ07</accession>
<keyword evidence="1" id="KW-1133">Transmembrane helix</keyword>
<evidence type="ECO:0000256" key="1">
    <source>
        <dbReference type="SAM" id="Phobius"/>
    </source>
</evidence>
<organism evidence="2 3">
    <name type="scientific">Agromyces intestinalis</name>
    <dbReference type="NCBI Taxonomy" id="2592652"/>
    <lineage>
        <taxon>Bacteria</taxon>
        <taxon>Bacillati</taxon>
        <taxon>Actinomycetota</taxon>
        <taxon>Actinomycetes</taxon>
        <taxon>Micrococcales</taxon>
        <taxon>Microbacteriaceae</taxon>
        <taxon>Agromyces</taxon>
    </lineage>
</organism>
<keyword evidence="3" id="KW-1185">Reference proteome</keyword>
<protein>
    <submittedName>
        <fullName evidence="2">Uncharacterized protein</fullName>
    </submittedName>
</protein>
<dbReference type="Proteomes" id="UP000324678">
    <property type="component" value="Chromosome"/>
</dbReference>
<evidence type="ECO:0000313" key="3">
    <source>
        <dbReference type="Proteomes" id="UP000324678"/>
    </source>
</evidence>
<sequence>MGRCLRVLAEATSPRKDSAVTIALLLLGALSVAGVIGSFVVTARDGYRRQPRETFARTV</sequence>
<reference evidence="2 3" key="1">
    <citation type="submission" date="2019-09" db="EMBL/GenBank/DDBJ databases">
        <title>Genome sequencing of strain KACC 19306.</title>
        <authorList>
            <person name="Heo J."/>
            <person name="Kim S.-J."/>
            <person name="Kim J.-S."/>
            <person name="Hong S.-B."/>
            <person name="Kwon S.-W."/>
        </authorList>
    </citation>
    <scope>NUCLEOTIDE SEQUENCE [LARGE SCALE GENOMIC DNA]</scope>
    <source>
        <strain evidence="2 3">KACC 19306</strain>
    </source>
</reference>
<dbReference type="EMBL" id="CP043505">
    <property type="protein sequence ID" value="QEO16194.1"/>
    <property type="molecule type" value="Genomic_DNA"/>
</dbReference>
<dbReference type="AlphaFoldDB" id="A0A5C1YJ07"/>
<dbReference type="KEGG" id="ail:FLP10_10095"/>
<evidence type="ECO:0000313" key="2">
    <source>
        <dbReference type="EMBL" id="QEO16194.1"/>
    </source>
</evidence>
<feature type="transmembrane region" description="Helical" evidence="1">
    <location>
        <begin position="20"/>
        <end position="42"/>
    </location>
</feature>
<keyword evidence="1" id="KW-0812">Transmembrane</keyword>
<keyword evidence="1" id="KW-0472">Membrane</keyword>
<gene>
    <name evidence="2" type="ORF">FLP10_10095</name>
</gene>
<name>A0A5C1YJ07_9MICO</name>